<dbReference type="AlphaFoldDB" id="A0A5J9U9H7"/>
<evidence type="ECO:0000256" key="2">
    <source>
        <dbReference type="ARBA" id="ARBA00022729"/>
    </source>
</evidence>
<dbReference type="Pfam" id="PF13947">
    <property type="entry name" value="GUB_WAK_bind"/>
    <property type="match status" value="1"/>
</dbReference>
<comment type="subcellular location">
    <subcellularLocation>
        <location evidence="1">Membrane</location>
        <topology evidence="1">Single-pass membrane protein</topology>
    </subcellularLocation>
</comment>
<keyword evidence="7" id="KW-1185">Reference proteome</keyword>
<proteinExistence type="predicted"/>
<feature type="domain" description="Wall-associated receptor kinase C-terminal" evidence="5">
    <location>
        <begin position="233"/>
        <end position="333"/>
    </location>
</feature>
<keyword evidence="2" id="KW-0732">Signal</keyword>
<keyword evidence="3" id="KW-0325">Glycoprotein</keyword>
<reference evidence="6 7" key="1">
    <citation type="journal article" date="2019" name="Sci. Rep.">
        <title>A high-quality genome of Eragrostis curvula grass provides insights into Poaceae evolution and supports new strategies to enhance forage quality.</title>
        <authorList>
            <person name="Carballo J."/>
            <person name="Santos B.A.C.M."/>
            <person name="Zappacosta D."/>
            <person name="Garbus I."/>
            <person name="Selva J.P."/>
            <person name="Gallo C.A."/>
            <person name="Diaz A."/>
            <person name="Albertini E."/>
            <person name="Caccamo M."/>
            <person name="Echenique V."/>
        </authorList>
    </citation>
    <scope>NUCLEOTIDE SEQUENCE [LARGE SCALE GENOMIC DNA]</scope>
    <source>
        <strain evidence="7">cv. Victoria</strain>
        <tissue evidence="6">Leaf</tissue>
    </source>
</reference>
<feature type="non-terminal residue" evidence="6">
    <location>
        <position position="1"/>
    </location>
</feature>
<comment type="caution">
    <text evidence="6">The sequence shown here is derived from an EMBL/GenBank/DDBJ whole genome shotgun (WGS) entry which is preliminary data.</text>
</comment>
<evidence type="ECO:0000256" key="1">
    <source>
        <dbReference type="ARBA" id="ARBA00004167"/>
    </source>
</evidence>
<feature type="domain" description="Wall-associated receptor kinase galacturonan-binding" evidence="4">
    <location>
        <begin position="101"/>
        <end position="175"/>
    </location>
</feature>
<dbReference type="GO" id="GO:0016020">
    <property type="term" value="C:membrane"/>
    <property type="evidence" value="ECO:0007669"/>
    <property type="project" value="UniProtKB-SubCell"/>
</dbReference>
<dbReference type="Proteomes" id="UP000324897">
    <property type="component" value="Chromosome 7"/>
</dbReference>
<protein>
    <recommendedName>
        <fullName evidence="8">Wall-associated receptor kinase galacturonan-binding domain-containing protein</fullName>
    </recommendedName>
</protein>
<name>A0A5J9U9H7_9POAL</name>
<evidence type="ECO:0000313" key="7">
    <source>
        <dbReference type="Proteomes" id="UP000324897"/>
    </source>
</evidence>
<dbReference type="PANTHER" id="PTHR33138">
    <property type="entry name" value="OS01G0690200 PROTEIN"/>
    <property type="match status" value="1"/>
</dbReference>
<evidence type="ECO:0000259" key="5">
    <source>
        <dbReference type="Pfam" id="PF14380"/>
    </source>
</evidence>
<dbReference type="InterPro" id="IPR025287">
    <property type="entry name" value="WAK_GUB"/>
</dbReference>
<evidence type="ECO:0000313" key="6">
    <source>
        <dbReference type="EMBL" id="TVU20379.1"/>
    </source>
</evidence>
<dbReference type="PANTHER" id="PTHR33138:SF54">
    <property type="entry name" value="OS01G0690900 PROTEIN"/>
    <property type="match status" value="1"/>
</dbReference>
<dbReference type="OrthoDB" id="635050at2759"/>
<dbReference type="GO" id="GO:0030247">
    <property type="term" value="F:polysaccharide binding"/>
    <property type="evidence" value="ECO:0007669"/>
    <property type="project" value="InterPro"/>
</dbReference>
<dbReference type="EMBL" id="RWGY01000029">
    <property type="protein sequence ID" value="TVU20379.1"/>
    <property type="molecule type" value="Genomic_DNA"/>
</dbReference>
<dbReference type="Pfam" id="PF14380">
    <property type="entry name" value="WAK_assoc"/>
    <property type="match status" value="1"/>
</dbReference>
<accession>A0A5J9U9H7</accession>
<evidence type="ECO:0000259" key="4">
    <source>
        <dbReference type="Pfam" id="PF13947"/>
    </source>
</evidence>
<dbReference type="Gramene" id="TVU20379">
    <property type="protein sequence ID" value="TVU20379"/>
    <property type="gene ID" value="EJB05_36586"/>
</dbReference>
<sequence length="367" mass="40167">MAGQSRASSCPTAILVKFRIPPARRRHQTPDVSTRARLLIDRQAYPRPQDYLTAAVGSARRPQLSPTRAMPPPPRLHLLLLLAGVVTLAVADDTRYNASTCQKSYPCGANVNIHYPFFLADAATAIDGYAALSYCGYPGMAVACDDGGRATLKLRDRDYTVLAINYDNHTVTVADADVLGAGDCPRVTHNVTVPAETWLNLSTTANDNLVFFFDCVFSAAVQRPPMLPPPINCTGFSVRDGESFVAAEPDVRPRDDLQRACEAVVVAPVLKYWLLDDEYFPRLNDDGYGKVLKQGFQLTWDPSAGPCYICEDSGGQCSYSQNGEFLGCLCSDGRVRNPGCVVIRDPCVEHSRCGKVYHSQYSQFVGR</sequence>
<dbReference type="InterPro" id="IPR032872">
    <property type="entry name" value="WAK_assoc_C"/>
</dbReference>
<gene>
    <name evidence="6" type="ORF">EJB05_36586</name>
</gene>
<evidence type="ECO:0000256" key="3">
    <source>
        <dbReference type="ARBA" id="ARBA00023180"/>
    </source>
</evidence>
<organism evidence="6 7">
    <name type="scientific">Eragrostis curvula</name>
    <name type="common">weeping love grass</name>
    <dbReference type="NCBI Taxonomy" id="38414"/>
    <lineage>
        <taxon>Eukaryota</taxon>
        <taxon>Viridiplantae</taxon>
        <taxon>Streptophyta</taxon>
        <taxon>Embryophyta</taxon>
        <taxon>Tracheophyta</taxon>
        <taxon>Spermatophyta</taxon>
        <taxon>Magnoliopsida</taxon>
        <taxon>Liliopsida</taxon>
        <taxon>Poales</taxon>
        <taxon>Poaceae</taxon>
        <taxon>PACMAD clade</taxon>
        <taxon>Chloridoideae</taxon>
        <taxon>Eragrostideae</taxon>
        <taxon>Eragrostidinae</taxon>
        <taxon>Eragrostis</taxon>
    </lineage>
</organism>
<evidence type="ECO:0008006" key="8">
    <source>
        <dbReference type="Google" id="ProtNLM"/>
    </source>
</evidence>